<accession>A0A1C7Z488</accession>
<proteinExistence type="predicted"/>
<dbReference type="PATRIC" id="fig|317.243.peg.3492"/>
<sequence>MYGKYRGTVFNALDPLKLGRIQAMVPEVLQGIPTGWAYPCAPVAGLQAGFFAIPPQGSGVWIEFEGGDTSRPIWVGGYWATLEAPNEPPALTPPLPTQKIWRSDTGLTIAMDDTLQTVTISDPLAQNKIEVNVKTASVKISGMGVVVLEAPLVQHGSGTAFHPSVFGDQLMTYLGQLVAAFNSHVHPGELALGFMPVAPALPVPPMMLPTPSLISQKVFVE</sequence>
<comment type="caution">
    <text evidence="2">The sequence shown here is derived from an EMBL/GenBank/DDBJ whole genome shotgun (WGS) entry which is preliminary data.</text>
</comment>
<dbReference type="EMBL" id="LGSI01000049">
    <property type="protein sequence ID" value="OCR24209.1"/>
    <property type="molecule type" value="Genomic_DNA"/>
</dbReference>
<gene>
    <name evidence="2" type="ORF">AFK24_15565</name>
</gene>
<reference evidence="2 3" key="1">
    <citation type="submission" date="2015-07" db="EMBL/GenBank/DDBJ databases">
        <title>Draft genome sequence of a diazotrophic, plant growth-promoting rhizobacterium of the Pseudomonas syringae complex.</title>
        <authorList>
            <person name="Patten C.L."/>
            <person name="Jeong H."/>
        </authorList>
    </citation>
    <scope>NUCLEOTIDE SEQUENCE [LARGE SCALE GENOMIC DNA]</scope>
    <source>
        <strain evidence="2 3">GR12-2</strain>
    </source>
</reference>
<dbReference type="Pfam" id="PF04717">
    <property type="entry name" value="Phage_base_V"/>
    <property type="match status" value="1"/>
</dbReference>
<evidence type="ECO:0000313" key="2">
    <source>
        <dbReference type="EMBL" id="OCR24209.1"/>
    </source>
</evidence>
<dbReference type="Gene3D" id="2.40.50.230">
    <property type="entry name" value="Gp5 N-terminal domain"/>
    <property type="match status" value="1"/>
</dbReference>
<name>A0A1C7Z488_PSESX</name>
<dbReference type="Proteomes" id="UP000093104">
    <property type="component" value="Unassembled WGS sequence"/>
</dbReference>
<dbReference type="SUPFAM" id="SSF69255">
    <property type="entry name" value="gp5 N-terminal domain-like"/>
    <property type="match status" value="1"/>
</dbReference>
<protein>
    <recommendedName>
        <fullName evidence="1">Gp5/Type VI secretion system Vgr protein OB-fold domain-containing protein</fullName>
    </recommendedName>
</protein>
<dbReference type="AlphaFoldDB" id="A0A1C7Z488"/>
<dbReference type="InterPro" id="IPR037026">
    <property type="entry name" value="Vgr_OB-fold_dom_sf"/>
</dbReference>
<organism evidence="2 3">
    <name type="scientific">Pseudomonas syringae</name>
    <dbReference type="NCBI Taxonomy" id="317"/>
    <lineage>
        <taxon>Bacteria</taxon>
        <taxon>Pseudomonadati</taxon>
        <taxon>Pseudomonadota</taxon>
        <taxon>Gammaproteobacteria</taxon>
        <taxon>Pseudomonadales</taxon>
        <taxon>Pseudomonadaceae</taxon>
        <taxon>Pseudomonas</taxon>
    </lineage>
</organism>
<evidence type="ECO:0000259" key="1">
    <source>
        <dbReference type="Pfam" id="PF04717"/>
    </source>
</evidence>
<feature type="domain" description="Gp5/Type VI secretion system Vgr protein OB-fold" evidence="1">
    <location>
        <begin position="5"/>
        <end position="79"/>
    </location>
</feature>
<dbReference type="InterPro" id="IPR006531">
    <property type="entry name" value="Gp5/Vgr_OB"/>
</dbReference>
<evidence type="ECO:0000313" key="3">
    <source>
        <dbReference type="Proteomes" id="UP000093104"/>
    </source>
</evidence>